<name>A0ACC7NTD0_9BACL</name>
<organism evidence="1 2">
    <name type="scientific">Paenibacillus mesotrionivorans</name>
    <dbReference type="NCBI Taxonomy" id="3160968"/>
    <lineage>
        <taxon>Bacteria</taxon>
        <taxon>Bacillati</taxon>
        <taxon>Bacillota</taxon>
        <taxon>Bacilli</taxon>
        <taxon>Bacillales</taxon>
        <taxon>Paenibacillaceae</taxon>
        <taxon>Paenibacillus</taxon>
    </lineage>
</organism>
<evidence type="ECO:0000313" key="1">
    <source>
        <dbReference type="EMBL" id="MFM9327592.1"/>
    </source>
</evidence>
<evidence type="ECO:0000313" key="2">
    <source>
        <dbReference type="Proteomes" id="UP001631969"/>
    </source>
</evidence>
<proteinExistence type="predicted"/>
<accession>A0ACC7NTD0</accession>
<dbReference type="EMBL" id="JBJURJ010000003">
    <property type="protein sequence ID" value="MFM9327592.1"/>
    <property type="molecule type" value="Genomic_DNA"/>
</dbReference>
<protein>
    <submittedName>
        <fullName evidence="1">EAL domain-containing protein</fullName>
    </submittedName>
</protein>
<comment type="caution">
    <text evidence="1">The sequence shown here is derived from an EMBL/GenBank/DDBJ whole genome shotgun (WGS) entry which is preliminary data.</text>
</comment>
<dbReference type="Proteomes" id="UP001631969">
    <property type="component" value="Unassembled WGS sequence"/>
</dbReference>
<reference evidence="1" key="1">
    <citation type="submission" date="2024-12" db="EMBL/GenBank/DDBJ databases">
        <authorList>
            <person name="Wu N."/>
        </authorList>
    </citation>
    <scope>NUCLEOTIDE SEQUENCE</scope>
    <source>
        <strain evidence="1">P15</strain>
    </source>
</reference>
<sequence length="456" mass="52627">MRSMVNNGTWRKQLSMLSLLPLPDRMLKYFPPGFILRDPVYRRVEKLKRSGGKAALMLFHLEDYHQWLKEATPDFLVRVEKELRKIFLETARMYITEDDFIGVKQHLSNEISLFVRFDSHQDFGRCGLVAGKIREEFEKRIERQFSLHMESSLTIRTGCSVIEDSANGMGFAIEAAYQQAMAAAAKNLPAHFAMQTMELKEIIRMENLTVLTQPIMDLKTGEVYGWEILSRGPKNSVFHNPVELFEFADQTDLLPELEWLVIQKAIREITERQIKEQVFINITPVSLSDPQLLGRLLEHLKLSGLDSTQFIFEITERHSINDFEQMAGIVRSYRTQGFRFAVDDAGSGYSSLQSISELIPDIIKIDKSVIRNIDREAVKQAMLRSLLYFAENINCTVIAEGVEREEEANVLLQNQVHMGQGYYFARPQPFEHGRNVIQFQTLKEKIIHMRKMASGQ</sequence>
<gene>
    <name evidence="1" type="ORF">ACI1P1_04675</name>
</gene>
<keyword evidence="2" id="KW-1185">Reference proteome</keyword>